<evidence type="ECO:0008006" key="3">
    <source>
        <dbReference type="Google" id="ProtNLM"/>
    </source>
</evidence>
<protein>
    <recommendedName>
        <fullName evidence="3">Tc1-like transposase DDE domain-containing protein</fullName>
    </recommendedName>
</protein>
<reference evidence="2" key="1">
    <citation type="submission" date="2013-03" db="EMBL/GenBank/DDBJ databases">
        <authorList>
            <person name="Jeffery W."/>
            <person name="Warren W."/>
            <person name="Wilson R.K."/>
        </authorList>
    </citation>
    <scope>NUCLEOTIDE SEQUENCE</scope>
    <source>
        <strain evidence="2">female</strain>
    </source>
</reference>
<name>A0A3B1KBL5_ASTMX</name>
<dbReference type="STRING" id="7994.ENSAMXP00000051465"/>
<dbReference type="AlphaFoldDB" id="A0A3B1KBL5"/>
<dbReference type="InterPro" id="IPR036397">
    <property type="entry name" value="RNaseH_sf"/>
</dbReference>
<reference evidence="1" key="4">
    <citation type="submission" date="2025-09" db="UniProtKB">
        <authorList>
            <consortium name="Ensembl"/>
        </authorList>
    </citation>
    <scope>IDENTIFICATION</scope>
</reference>
<evidence type="ECO:0000313" key="1">
    <source>
        <dbReference type="Ensembl" id="ENSAMXP00000051465.1"/>
    </source>
</evidence>
<sequence>YRKTHLTLYNTTLGNALKMGFQQNNQNHTIMEWPAQTLDLNPIEHLWGDINDAISRAKPRNANKLWDVVKASWAGILVDRYQTLGDSLPHRCEAVIKNCGYSTKY</sequence>
<dbReference type="Gene3D" id="3.30.420.10">
    <property type="entry name" value="Ribonuclease H-like superfamily/Ribonuclease H"/>
    <property type="match status" value="1"/>
</dbReference>
<dbReference type="Proteomes" id="UP000018467">
    <property type="component" value="Unassembled WGS sequence"/>
</dbReference>
<dbReference type="Bgee" id="ENSAMXG00000041222">
    <property type="expression patterns" value="Expressed in liver and 5 other cell types or tissues"/>
</dbReference>
<reference evidence="2" key="2">
    <citation type="journal article" date="2014" name="Nat. Commun.">
        <title>The cavefish genome reveals candidate genes for eye loss.</title>
        <authorList>
            <person name="McGaugh S.E."/>
            <person name="Gross J.B."/>
            <person name="Aken B."/>
            <person name="Blin M."/>
            <person name="Borowsky R."/>
            <person name="Chalopin D."/>
            <person name="Hinaux H."/>
            <person name="Jeffery W.R."/>
            <person name="Keene A."/>
            <person name="Ma L."/>
            <person name="Minx P."/>
            <person name="Murphy D."/>
            <person name="O'Quin K.E."/>
            <person name="Retaux S."/>
            <person name="Rohner N."/>
            <person name="Searle S.M."/>
            <person name="Stahl B.A."/>
            <person name="Tabin C."/>
            <person name="Volff J.N."/>
            <person name="Yoshizawa M."/>
            <person name="Warren W.C."/>
        </authorList>
    </citation>
    <scope>NUCLEOTIDE SEQUENCE [LARGE SCALE GENOMIC DNA]</scope>
    <source>
        <strain evidence="2">female</strain>
    </source>
</reference>
<keyword evidence="2" id="KW-1185">Reference proteome</keyword>
<organism evidence="1 2">
    <name type="scientific">Astyanax mexicanus</name>
    <name type="common">Blind cave fish</name>
    <name type="synonym">Astyanax fasciatus mexicanus</name>
    <dbReference type="NCBI Taxonomy" id="7994"/>
    <lineage>
        <taxon>Eukaryota</taxon>
        <taxon>Metazoa</taxon>
        <taxon>Chordata</taxon>
        <taxon>Craniata</taxon>
        <taxon>Vertebrata</taxon>
        <taxon>Euteleostomi</taxon>
        <taxon>Actinopterygii</taxon>
        <taxon>Neopterygii</taxon>
        <taxon>Teleostei</taxon>
        <taxon>Ostariophysi</taxon>
        <taxon>Characiformes</taxon>
        <taxon>Characoidei</taxon>
        <taxon>Acestrorhamphidae</taxon>
        <taxon>Acestrorhamphinae</taxon>
        <taxon>Astyanax</taxon>
    </lineage>
</organism>
<dbReference type="Ensembl" id="ENSAMXT00000057159.1">
    <property type="protein sequence ID" value="ENSAMXP00000051465.1"/>
    <property type="gene ID" value="ENSAMXG00000041222.1"/>
</dbReference>
<reference evidence="1" key="3">
    <citation type="submission" date="2025-08" db="UniProtKB">
        <authorList>
            <consortium name="Ensembl"/>
        </authorList>
    </citation>
    <scope>IDENTIFICATION</scope>
</reference>
<proteinExistence type="predicted"/>
<accession>A0A3B1KBL5</accession>
<evidence type="ECO:0000313" key="2">
    <source>
        <dbReference type="Proteomes" id="UP000018467"/>
    </source>
</evidence>
<dbReference type="GeneTree" id="ENSGT01030000234970"/>
<dbReference type="GO" id="GO:0003676">
    <property type="term" value="F:nucleic acid binding"/>
    <property type="evidence" value="ECO:0007669"/>
    <property type="project" value="InterPro"/>
</dbReference>
<dbReference type="InParanoid" id="A0A3B1KBL5"/>